<dbReference type="EMBL" id="JAVDYB010000001">
    <property type="protein sequence ID" value="MDR7277342.1"/>
    <property type="molecule type" value="Genomic_DNA"/>
</dbReference>
<organism evidence="1 2">
    <name type="scientific">Catenuloplanes atrovinosus</name>
    <dbReference type="NCBI Taxonomy" id="137266"/>
    <lineage>
        <taxon>Bacteria</taxon>
        <taxon>Bacillati</taxon>
        <taxon>Actinomycetota</taxon>
        <taxon>Actinomycetes</taxon>
        <taxon>Micromonosporales</taxon>
        <taxon>Micromonosporaceae</taxon>
        <taxon>Catenuloplanes</taxon>
    </lineage>
</organism>
<name>A0AAE3YQD4_9ACTN</name>
<evidence type="ECO:0000313" key="1">
    <source>
        <dbReference type="EMBL" id="MDR7277342.1"/>
    </source>
</evidence>
<sequence>MPWDPFTTLRRALWIGGGQWAGKTTVAGIIAERYGLTHYHYDYHDARGHLDRRTAERLRRGETVVEPDAESVWIRPTVEQAVAEALATFAERFAYVQDDLRALVSPHPIIADGWGLRPHLVAPLMPSPRHMVVMVPTEEFRQRQLRELHRSNTPPPGVSDPGLAQRNRIARDRILAEDAARNARRLGIRVIEIDGSRDVHAVADVVAEHFHGLLPSVALR</sequence>
<accession>A0AAE3YQD4</accession>
<dbReference type="SUPFAM" id="SSF52540">
    <property type="entry name" value="P-loop containing nucleoside triphosphate hydrolases"/>
    <property type="match status" value="1"/>
</dbReference>
<proteinExistence type="predicted"/>
<dbReference type="AlphaFoldDB" id="A0AAE3YQD4"/>
<gene>
    <name evidence="1" type="ORF">J2S41_004120</name>
</gene>
<protein>
    <submittedName>
        <fullName evidence="1">Uncharacterized protein</fullName>
    </submittedName>
</protein>
<evidence type="ECO:0000313" key="2">
    <source>
        <dbReference type="Proteomes" id="UP001183643"/>
    </source>
</evidence>
<dbReference type="InterPro" id="IPR027417">
    <property type="entry name" value="P-loop_NTPase"/>
</dbReference>
<comment type="caution">
    <text evidence="1">The sequence shown here is derived from an EMBL/GenBank/DDBJ whole genome shotgun (WGS) entry which is preliminary data.</text>
</comment>
<dbReference type="RefSeq" id="WP_310369574.1">
    <property type="nucleotide sequence ID" value="NZ_JAVDYB010000001.1"/>
</dbReference>
<keyword evidence="2" id="KW-1185">Reference proteome</keyword>
<dbReference type="Gene3D" id="3.40.50.300">
    <property type="entry name" value="P-loop containing nucleotide triphosphate hydrolases"/>
    <property type="match status" value="1"/>
</dbReference>
<reference evidence="1" key="1">
    <citation type="submission" date="2023-07" db="EMBL/GenBank/DDBJ databases">
        <title>Sequencing the genomes of 1000 actinobacteria strains.</title>
        <authorList>
            <person name="Klenk H.-P."/>
        </authorList>
    </citation>
    <scope>NUCLEOTIDE SEQUENCE</scope>
    <source>
        <strain evidence="1">DSM 44707</strain>
    </source>
</reference>
<dbReference type="Proteomes" id="UP001183643">
    <property type="component" value="Unassembled WGS sequence"/>
</dbReference>